<reference evidence="5 6" key="1">
    <citation type="journal article" date="2019" name="Int. J. Syst. Evol. Microbiol.">
        <title>The Global Catalogue of Microorganisms (GCM) 10K type strain sequencing project: providing services to taxonomists for standard genome sequencing and annotation.</title>
        <authorList>
            <consortium name="The Broad Institute Genomics Platform"/>
            <consortium name="The Broad Institute Genome Sequencing Center for Infectious Disease"/>
            <person name="Wu L."/>
            <person name="Ma J."/>
        </authorList>
    </citation>
    <scope>NUCLEOTIDE SEQUENCE [LARGE SCALE GENOMIC DNA]</scope>
    <source>
        <strain evidence="5 6">JCM 19585</strain>
    </source>
</reference>
<keyword evidence="1" id="KW-0346">Stress response</keyword>
<dbReference type="EMBL" id="BMPF01000001">
    <property type="protein sequence ID" value="GGL25462.1"/>
    <property type="molecule type" value="Genomic_DNA"/>
</dbReference>
<dbReference type="Proteomes" id="UP000628840">
    <property type="component" value="Unassembled WGS sequence"/>
</dbReference>
<dbReference type="Gene3D" id="2.60.40.790">
    <property type="match status" value="1"/>
</dbReference>
<dbReference type="GO" id="GO:0009408">
    <property type="term" value="P:response to heat"/>
    <property type="evidence" value="ECO:0007669"/>
    <property type="project" value="InterPro"/>
</dbReference>
<accession>A0A830ESD4</accession>
<dbReference type="OrthoDB" id="261383at2157"/>
<feature type="domain" description="SHSP" evidence="4">
    <location>
        <begin position="6"/>
        <end position="115"/>
    </location>
</feature>
<dbReference type="InterPro" id="IPR044587">
    <property type="entry name" value="HSP21-like"/>
</dbReference>
<dbReference type="Pfam" id="PF00011">
    <property type="entry name" value="HSP20"/>
    <property type="match status" value="1"/>
</dbReference>
<dbReference type="InterPro" id="IPR002068">
    <property type="entry name" value="A-crystallin/Hsp20_dom"/>
</dbReference>
<evidence type="ECO:0000259" key="4">
    <source>
        <dbReference type="PROSITE" id="PS01031"/>
    </source>
</evidence>
<keyword evidence="6" id="KW-1185">Reference proteome</keyword>
<protein>
    <submittedName>
        <fullName evidence="5">Molecular chaperone Hsp20</fullName>
    </submittedName>
</protein>
<sequence length="115" mass="12445">MSRLRDALRELPDAVFADLAESDDAYRLVFDLPGVTADTVDVDVREGTLHVDAYRDKDVPDGFDYRREERAVFLEFEVPLPPDAAGADAAATLDAGVLEVTVPKADGGVRVPVEG</sequence>
<dbReference type="SUPFAM" id="SSF49764">
    <property type="entry name" value="HSP20-like chaperones"/>
    <property type="match status" value="1"/>
</dbReference>
<evidence type="ECO:0000256" key="2">
    <source>
        <dbReference type="PROSITE-ProRule" id="PRU00285"/>
    </source>
</evidence>
<evidence type="ECO:0000256" key="1">
    <source>
        <dbReference type="ARBA" id="ARBA00023016"/>
    </source>
</evidence>
<name>A0A830ESD4_9EURY</name>
<evidence type="ECO:0000256" key="3">
    <source>
        <dbReference type="RuleBase" id="RU003616"/>
    </source>
</evidence>
<evidence type="ECO:0000313" key="5">
    <source>
        <dbReference type="EMBL" id="GGL25462.1"/>
    </source>
</evidence>
<organism evidence="5 6">
    <name type="scientific">Halarchaeum grantii</name>
    <dbReference type="NCBI Taxonomy" id="1193105"/>
    <lineage>
        <taxon>Archaea</taxon>
        <taxon>Methanobacteriati</taxon>
        <taxon>Methanobacteriota</taxon>
        <taxon>Stenosarchaea group</taxon>
        <taxon>Halobacteria</taxon>
        <taxon>Halobacteriales</taxon>
        <taxon>Halobacteriaceae</taxon>
    </lineage>
</organism>
<dbReference type="PROSITE" id="PS01031">
    <property type="entry name" value="SHSP"/>
    <property type="match status" value="1"/>
</dbReference>
<comment type="similarity">
    <text evidence="2 3">Belongs to the small heat shock protein (HSP20) family.</text>
</comment>
<gene>
    <name evidence="5" type="ORF">GCM10009037_06350</name>
</gene>
<proteinExistence type="inferred from homology"/>
<dbReference type="InterPro" id="IPR008978">
    <property type="entry name" value="HSP20-like_chaperone"/>
</dbReference>
<dbReference type="CDD" id="cd06464">
    <property type="entry name" value="ACD_sHsps-like"/>
    <property type="match status" value="1"/>
</dbReference>
<dbReference type="PANTHER" id="PTHR46733">
    <property type="entry name" value="26.5 KDA HEAT SHOCK PROTEIN, MITOCHONDRIAL"/>
    <property type="match status" value="1"/>
</dbReference>
<dbReference type="PANTHER" id="PTHR46733:SF4">
    <property type="entry name" value="HEAT SHOCK PROTEIN 21, CHLOROPLASTIC"/>
    <property type="match status" value="1"/>
</dbReference>
<dbReference type="AlphaFoldDB" id="A0A830ESD4"/>
<evidence type="ECO:0000313" key="6">
    <source>
        <dbReference type="Proteomes" id="UP000628840"/>
    </source>
</evidence>
<comment type="caution">
    <text evidence="5">The sequence shown here is derived from an EMBL/GenBank/DDBJ whole genome shotgun (WGS) entry which is preliminary data.</text>
</comment>
<dbReference type="RefSeq" id="WP_188878740.1">
    <property type="nucleotide sequence ID" value="NZ_BMPF01000001.1"/>
</dbReference>